<accession>A0A0P6SQC4</accession>
<keyword evidence="7" id="KW-1185">Reference proteome</keyword>
<keyword evidence="3 4" id="KW-0067">ATP-binding</keyword>
<comment type="similarity">
    <text evidence="1 5">Belongs to the 5-formyltetrahydrofolate cyclo-ligase family.</text>
</comment>
<dbReference type="Pfam" id="PF01812">
    <property type="entry name" value="5-FTHF_cyc-lig"/>
    <property type="match status" value="1"/>
</dbReference>
<dbReference type="AlphaFoldDB" id="A0A0P6SQC4"/>
<keyword evidence="5" id="KW-0460">Magnesium</keyword>
<evidence type="ECO:0000256" key="5">
    <source>
        <dbReference type="RuleBase" id="RU361279"/>
    </source>
</evidence>
<proteinExistence type="inferred from homology"/>
<dbReference type="Proteomes" id="UP000049578">
    <property type="component" value="Unassembled WGS sequence"/>
</dbReference>
<feature type="binding site" evidence="4">
    <location>
        <position position="54"/>
    </location>
    <ligand>
        <name>substrate</name>
    </ligand>
</feature>
<dbReference type="InterPro" id="IPR002698">
    <property type="entry name" value="FTHF_cligase"/>
</dbReference>
<keyword evidence="2 4" id="KW-0547">Nucleotide-binding</keyword>
<dbReference type="PANTHER" id="PTHR23407">
    <property type="entry name" value="ATPASE INHIBITOR/5-FORMYLTETRAHYDROFOLATE CYCLO-LIGASE"/>
    <property type="match status" value="1"/>
</dbReference>
<dbReference type="RefSeq" id="WP_054279207.1">
    <property type="nucleotide sequence ID" value="NZ_LHQM01000044.1"/>
</dbReference>
<feature type="binding site" evidence="4">
    <location>
        <position position="49"/>
    </location>
    <ligand>
        <name>substrate</name>
    </ligand>
</feature>
<dbReference type="NCBIfam" id="TIGR02727">
    <property type="entry name" value="MTHFS_bact"/>
    <property type="match status" value="1"/>
</dbReference>
<dbReference type="STRING" id="119224.AKK44_07760"/>
<gene>
    <name evidence="6" type="ORF">AKK44_07760</name>
</gene>
<dbReference type="GO" id="GO:0009396">
    <property type="term" value="P:folic acid-containing compound biosynthetic process"/>
    <property type="evidence" value="ECO:0007669"/>
    <property type="project" value="TreeGrafter"/>
</dbReference>
<reference evidence="6 7" key="1">
    <citation type="submission" date="2015-08" db="EMBL/GenBank/DDBJ databases">
        <title>Genome sequence of Streptococcus phocae subsp. phocae ATCC 51973T isolated from liver specimen obtained from seal.</title>
        <authorList>
            <person name="Avendano-Herrera R."/>
        </authorList>
    </citation>
    <scope>NUCLEOTIDE SEQUENCE [LARGE SCALE GENOMIC DNA]</scope>
    <source>
        <strain evidence="6 7">ATCC 51973</strain>
    </source>
</reference>
<keyword evidence="5" id="KW-0479">Metal-binding</keyword>
<evidence type="ECO:0000256" key="2">
    <source>
        <dbReference type="ARBA" id="ARBA00022741"/>
    </source>
</evidence>
<dbReference type="GO" id="GO:0030272">
    <property type="term" value="F:5-formyltetrahydrofolate cyclo-ligase activity"/>
    <property type="evidence" value="ECO:0007669"/>
    <property type="project" value="UniProtKB-EC"/>
</dbReference>
<evidence type="ECO:0000256" key="1">
    <source>
        <dbReference type="ARBA" id="ARBA00010638"/>
    </source>
</evidence>
<dbReference type="GO" id="GO:0035999">
    <property type="term" value="P:tetrahydrofolate interconversion"/>
    <property type="evidence" value="ECO:0007669"/>
    <property type="project" value="TreeGrafter"/>
</dbReference>
<comment type="caution">
    <text evidence="6">The sequence shown here is derived from an EMBL/GenBank/DDBJ whole genome shotgun (WGS) entry which is preliminary data.</text>
</comment>
<dbReference type="PANTHER" id="PTHR23407:SF1">
    <property type="entry name" value="5-FORMYLTETRAHYDROFOLATE CYCLO-LIGASE"/>
    <property type="match status" value="1"/>
</dbReference>
<keyword evidence="6" id="KW-0436">Ligase</keyword>
<sequence>MLKKDYRHLVLPLLKGLELEVKRQKDLALLADFVESSAYQKAKTIATYLAMPHEYDTEFLINQAQKDGKTILVPKAFPKGKMIFVSYQPTDVQRSSFGVLEPRSSLEVPKTAIDVVHVPGVVFNNKGYRIGYGGGYYDRYLADYEGDTISTIYDCQLRDFEAHTHDIAVKEIFCR</sequence>
<dbReference type="PIRSF" id="PIRSF006806">
    <property type="entry name" value="FTHF_cligase"/>
    <property type="match status" value="1"/>
</dbReference>
<dbReference type="GO" id="GO:0046872">
    <property type="term" value="F:metal ion binding"/>
    <property type="evidence" value="ECO:0007669"/>
    <property type="project" value="UniProtKB-KW"/>
</dbReference>
<dbReference type="Gene3D" id="3.40.50.10420">
    <property type="entry name" value="NagB/RpiA/CoA transferase-like"/>
    <property type="match status" value="1"/>
</dbReference>
<evidence type="ECO:0000256" key="4">
    <source>
        <dbReference type="PIRSR" id="PIRSR006806-1"/>
    </source>
</evidence>
<feature type="binding site" evidence="4">
    <location>
        <begin position="129"/>
        <end position="137"/>
    </location>
    <ligand>
        <name>ATP</name>
        <dbReference type="ChEBI" id="CHEBI:30616"/>
    </ligand>
</feature>
<evidence type="ECO:0000313" key="7">
    <source>
        <dbReference type="Proteomes" id="UP000049578"/>
    </source>
</evidence>
<feature type="binding site" evidence="4">
    <location>
        <begin position="3"/>
        <end position="7"/>
    </location>
    <ligand>
        <name>ATP</name>
        <dbReference type="ChEBI" id="CHEBI:30616"/>
    </ligand>
</feature>
<dbReference type="EMBL" id="LHQM01000044">
    <property type="protein sequence ID" value="KPJ21858.1"/>
    <property type="molecule type" value="Genomic_DNA"/>
</dbReference>
<organism evidence="6 7">
    <name type="scientific">Streptococcus phocae</name>
    <dbReference type="NCBI Taxonomy" id="119224"/>
    <lineage>
        <taxon>Bacteria</taxon>
        <taxon>Bacillati</taxon>
        <taxon>Bacillota</taxon>
        <taxon>Bacilli</taxon>
        <taxon>Lactobacillales</taxon>
        <taxon>Streptococcaceae</taxon>
        <taxon>Streptococcus</taxon>
    </lineage>
</organism>
<comment type="catalytic activity">
    <reaction evidence="5">
        <text>(6S)-5-formyl-5,6,7,8-tetrahydrofolate + ATP = (6R)-5,10-methenyltetrahydrofolate + ADP + phosphate</text>
        <dbReference type="Rhea" id="RHEA:10488"/>
        <dbReference type="ChEBI" id="CHEBI:30616"/>
        <dbReference type="ChEBI" id="CHEBI:43474"/>
        <dbReference type="ChEBI" id="CHEBI:57455"/>
        <dbReference type="ChEBI" id="CHEBI:57457"/>
        <dbReference type="ChEBI" id="CHEBI:456216"/>
        <dbReference type="EC" id="6.3.3.2"/>
    </reaction>
</comment>
<dbReference type="EC" id="6.3.3.2" evidence="5"/>
<evidence type="ECO:0000256" key="3">
    <source>
        <dbReference type="ARBA" id="ARBA00022840"/>
    </source>
</evidence>
<dbReference type="PATRIC" id="fig|119224.3.peg.1301"/>
<dbReference type="InterPro" id="IPR024185">
    <property type="entry name" value="FTHF_cligase-like_sf"/>
</dbReference>
<name>A0A0P6SQC4_9STRE</name>
<dbReference type="GO" id="GO:0005524">
    <property type="term" value="F:ATP binding"/>
    <property type="evidence" value="ECO:0007669"/>
    <property type="project" value="UniProtKB-KW"/>
</dbReference>
<evidence type="ECO:0000313" key="6">
    <source>
        <dbReference type="EMBL" id="KPJ21858.1"/>
    </source>
</evidence>
<comment type="cofactor">
    <cofactor evidence="5">
        <name>Mg(2+)</name>
        <dbReference type="ChEBI" id="CHEBI:18420"/>
    </cofactor>
</comment>
<dbReference type="SUPFAM" id="SSF100950">
    <property type="entry name" value="NagB/RpiA/CoA transferase-like"/>
    <property type="match status" value="1"/>
</dbReference>
<protein>
    <recommendedName>
        <fullName evidence="5">5-formyltetrahydrofolate cyclo-ligase</fullName>
        <ecNumber evidence="5">6.3.3.2</ecNumber>
    </recommendedName>
</protein>
<dbReference type="InterPro" id="IPR037171">
    <property type="entry name" value="NagB/RpiA_transferase-like"/>
</dbReference>